<evidence type="ECO:0000313" key="2">
    <source>
        <dbReference type="EMBL" id="SDU28747.1"/>
    </source>
</evidence>
<evidence type="ECO:0000313" key="3">
    <source>
        <dbReference type="Proteomes" id="UP000199608"/>
    </source>
</evidence>
<dbReference type="EMBL" id="FNLL01000006">
    <property type="protein sequence ID" value="SDU28747.1"/>
    <property type="molecule type" value="Genomic_DNA"/>
</dbReference>
<proteinExistence type="predicted"/>
<feature type="transmembrane region" description="Helical" evidence="1">
    <location>
        <begin position="187"/>
        <end position="204"/>
    </location>
</feature>
<sequence length="221" mass="24959">MKNTLLNTTEGRLLISGIVLSALLLILIGFYGITELHIAKTLVLVFFAHAFGGRAAGIGLCILNEFGALPTIIYNFYIEVLIVCFTYAAFVLSTTNYLKAEWLTKFMDRLSAKALEQTQRVKPLGWIGIFIFVMLPLPVTGPVVGSIIGYMIRLNPFRNFSATFSGTLAAIIVWFYCFDFLEQRFHMIQYLFAAIIIMVLIPHIKKIKNFITDKKTDKKDN</sequence>
<keyword evidence="1" id="KW-1133">Transmembrane helix</keyword>
<dbReference type="AlphaFoldDB" id="A0A1H2HA20"/>
<dbReference type="RefSeq" id="WP_092234187.1">
    <property type="nucleotide sequence ID" value="NZ_FNLL01000006.1"/>
</dbReference>
<keyword evidence="3" id="KW-1185">Reference proteome</keyword>
<feature type="transmembrane region" description="Helical" evidence="1">
    <location>
        <begin position="12"/>
        <end position="33"/>
    </location>
</feature>
<reference evidence="3" key="1">
    <citation type="submission" date="2016-10" db="EMBL/GenBank/DDBJ databases">
        <authorList>
            <person name="Varghese N."/>
            <person name="Submissions S."/>
        </authorList>
    </citation>
    <scope>NUCLEOTIDE SEQUENCE [LARGE SCALE GENOMIC DNA]</scope>
    <source>
        <strain evidence="3">DSM 3384</strain>
    </source>
</reference>
<evidence type="ECO:0000256" key="1">
    <source>
        <dbReference type="SAM" id="Phobius"/>
    </source>
</evidence>
<organism evidence="2 3">
    <name type="scientific">Desulfobacula phenolica</name>
    <dbReference type="NCBI Taxonomy" id="90732"/>
    <lineage>
        <taxon>Bacteria</taxon>
        <taxon>Pseudomonadati</taxon>
        <taxon>Thermodesulfobacteriota</taxon>
        <taxon>Desulfobacteria</taxon>
        <taxon>Desulfobacterales</taxon>
        <taxon>Desulfobacteraceae</taxon>
        <taxon>Desulfobacula</taxon>
    </lineage>
</organism>
<dbReference type="InterPro" id="IPR009577">
    <property type="entry name" value="Sm_multidrug_ex"/>
</dbReference>
<feature type="transmembrane region" description="Helical" evidence="1">
    <location>
        <begin position="160"/>
        <end position="181"/>
    </location>
</feature>
<dbReference type="Pfam" id="PF06695">
    <property type="entry name" value="Sm_multidrug_ex"/>
    <property type="match status" value="1"/>
</dbReference>
<name>A0A1H2HA20_9BACT</name>
<keyword evidence="1" id="KW-0472">Membrane</keyword>
<feature type="transmembrane region" description="Helical" evidence="1">
    <location>
        <begin position="76"/>
        <end position="98"/>
    </location>
</feature>
<gene>
    <name evidence="2" type="ORF">SAMN04487931_106130</name>
</gene>
<protein>
    <submittedName>
        <fullName evidence="2">Putative small multi-drug export protein</fullName>
    </submittedName>
</protein>
<keyword evidence="1" id="KW-0812">Transmembrane</keyword>
<feature type="transmembrane region" description="Helical" evidence="1">
    <location>
        <begin position="124"/>
        <end position="148"/>
    </location>
</feature>
<accession>A0A1H2HA20</accession>
<dbReference type="Proteomes" id="UP000199608">
    <property type="component" value="Unassembled WGS sequence"/>
</dbReference>
<feature type="transmembrane region" description="Helical" evidence="1">
    <location>
        <begin position="39"/>
        <end position="64"/>
    </location>
</feature>